<name>A0A9E1GK06_9FIRM</name>
<gene>
    <name evidence="1" type="ORF">KH315_06225</name>
</gene>
<sequence>MNDETTRIAERYGITEKCSLLEHDLLGIDGVTSVEFDLNGFLDDIHQVIVLVGYKHNKIGSAWSVAGKIVEKALLYHDLNDSGDLIEDYGEHLYLVFNCGPSWPKKGEVEA</sequence>
<accession>A0A9E1GK06</accession>
<protein>
    <submittedName>
        <fullName evidence="1">Uncharacterized protein</fullName>
    </submittedName>
</protein>
<proteinExistence type="predicted"/>
<dbReference type="AlphaFoldDB" id="A0A9E1GK06"/>
<reference evidence="1" key="1">
    <citation type="submission" date="2021-02" db="EMBL/GenBank/DDBJ databases">
        <title>Infant gut strain persistence is associated with maternal origin, phylogeny, and functional potential including surface adhesion and iron acquisition.</title>
        <authorList>
            <person name="Lou Y.C."/>
        </authorList>
    </citation>
    <scope>NUCLEOTIDE SEQUENCE</scope>
    <source>
        <strain evidence="1">L2_039_000G1_dasL2_039_000G1_maxbin2.maxbin.077</strain>
    </source>
</reference>
<evidence type="ECO:0000313" key="2">
    <source>
        <dbReference type="Proteomes" id="UP000811365"/>
    </source>
</evidence>
<organism evidence="1 2">
    <name type="scientific">Faecalibacterium prausnitzii</name>
    <dbReference type="NCBI Taxonomy" id="853"/>
    <lineage>
        <taxon>Bacteria</taxon>
        <taxon>Bacillati</taxon>
        <taxon>Bacillota</taxon>
        <taxon>Clostridia</taxon>
        <taxon>Eubacteriales</taxon>
        <taxon>Oscillospiraceae</taxon>
        <taxon>Faecalibacterium</taxon>
    </lineage>
</organism>
<dbReference type="Proteomes" id="UP000811365">
    <property type="component" value="Unassembled WGS sequence"/>
</dbReference>
<comment type="caution">
    <text evidence="1">The sequence shown here is derived from an EMBL/GenBank/DDBJ whole genome shotgun (WGS) entry which is preliminary data.</text>
</comment>
<dbReference type="EMBL" id="JAGZYH010000019">
    <property type="protein sequence ID" value="MBS6621746.1"/>
    <property type="molecule type" value="Genomic_DNA"/>
</dbReference>
<evidence type="ECO:0000313" key="1">
    <source>
        <dbReference type="EMBL" id="MBS6621746.1"/>
    </source>
</evidence>